<dbReference type="AlphaFoldDB" id="A0A060SY57"/>
<reference evidence="3" key="2">
    <citation type="submission" date="2014-06" db="EMBL/GenBank/DDBJ databases">
        <title>The complete genome of Blastobotrys (Arxula) adeninivorans LS3 - a yeast of biotechnological interest.</title>
        <authorList>
            <person name="Kunze G."/>
            <person name="Gaillardin C."/>
            <person name="Czernicka M."/>
            <person name="Durrens P."/>
            <person name="Martin T."/>
            <person name="Boer E."/>
            <person name="Gabaldon T."/>
            <person name="Cruz J."/>
            <person name="Talla E."/>
            <person name="Marck C."/>
            <person name="Goffeau A."/>
            <person name="Barbe V."/>
            <person name="Baret P."/>
            <person name="Baronian K."/>
            <person name="Beier S."/>
            <person name="Bleykasten C."/>
            <person name="Bode R."/>
            <person name="Casaregola S."/>
            <person name="Despons L."/>
            <person name="Fairhead C."/>
            <person name="Giersberg M."/>
            <person name="Gierski P."/>
            <person name="Hahnel U."/>
            <person name="Hartmann A."/>
            <person name="Jankowska D."/>
            <person name="Jubin C."/>
            <person name="Jung P."/>
            <person name="Lafontaine I."/>
            <person name="Leh-Louis V."/>
            <person name="Lemaire M."/>
            <person name="Marcet-Houben M."/>
            <person name="Mascher M."/>
            <person name="Morel G."/>
            <person name="Richard G.-F."/>
            <person name="Riechen J."/>
            <person name="Sacerdot C."/>
            <person name="Sarkar A."/>
            <person name="Savel G."/>
            <person name="Schacherer J."/>
            <person name="Sherman D."/>
            <person name="Straub M.-L."/>
            <person name="Stein N."/>
            <person name="Thierry A."/>
            <person name="Trautwein-Schult A."/>
            <person name="Westhof E."/>
            <person name="Worch S."/>
            <person name="Dujon B."/>
            <person name="Souciet J.-L."/>
            <person name="Wincker P."/>
            <person name="Scholz U."/>
            <person name="Neuveglise N."/>
        </authorList>
    </citation>
    <scope>NUCLEOTIDE SEQUENCE</scope>
    <source>
        <strain evidence="3">LS3</strain>
    </source>
</reference>
<feature type="compositionally biased region" description="Polar residues" evidence="1">
    <location>
        <begin position="41"/>
        <end position="50"/>
    </location>
</feature>
<gene>
    <name evidence="3" type="ORF">GNLVRS02_ARAD1A18150g</name>
</gene>
<organism evidence="3">
    <name type="scientific">Blastobotrys adeninivorans</name>
    <name type="common">Yeast</name>
    <name type="synonym">Arxula adeninivorans</name>
    <dbReference type="NCBI Taxonomy" id="409370"/>
    <lineage>
        <taxon>Eukaryota</taxon>
        <taxon>Fungi</taxon>
        <taxon>Dikarya</taxon>
        <taxon>Ascomycota</taxon>
        <taxon>Saccharomycotina</taxon>
        <taxon>Dipodascomycetes</taxon>
        <taxon>Dipodascales</taxon>
        <taxon>Trichomonascaceae</taxon>
        <taxon>Blastobotrys</taxon>
    </lineage>
</organism>
<accession>A0A060SY57</accession>
<proteinExistence type="predicted"/>
<feature type="compositionally biased region" description="Low complexity" evidence="1">
    <location>
        <begin position="51"/>
        <end position="61"/>
    </location>
</feature>
<dbReference type="EMBL" id="HG937691">
    <property type="protein sequence ID" value="CDP33815.1"/>
    <property type="molecule type" value="Genomic_DNA"/>
</dbReference>
<feature type="compositionally biased region" description="Polar residues" evidence="1">
    <location>
        <begin position="17"/>
        <end position="28"/>
    </location>
</feature>
<evidence type="ECO:0000256" key="2">
    <source>
        <dbReference type="SAM" id="SignalP"/>
    </source>
</evidence>
<dbReference type="PANTHER" id="PTHR42095:SF1">
    <property type="entry name" value="YALI0C12166P"/>
    <property type="match status" value="1"/>
</dbReference>
<reference evidence="3" key="1">
    <citation type="submission" date="2014-02" db="EMBL/GenBank/DDBJ databases">
        <authorList>
            <person name="Genoscope - CEA"/>
        </authorList>
    </citation>
    <scope>NUCLEOTIDE SEQUENCE</scope>
    <source>
        <strain evidence="3">LS3</strain>
    </source>
</reference>
<sequence>MPSTRPFISFLFGSLTQASTGTSTSGPNTAGPGHSVLQRHNGATSPGVTTPQAQQAQQRPQNSPLPHNKPMDVPGNSERRNSASSVSPVGSASDKWWIGGRSSDGNERYYRLQPPSRNKSFDRISLDQLSI</sequence>
<dbReference type="PANTHER" id="PTHR42095">
    <property type="entry name" value="YALI0C12166P"/>
    <property type="match status" value="1"/>
</dbReference>
<evidence type="ECO:0000256" key="1">
    <source>
        <dbReference type="SAM" id="MobiDB-lite"/>
    </source>
</evidence>
<feature type="compositionally biased region" description="Low complexity" evidence="1">
    <location>
        <begin position="82"/>
        <end position="93"/>
    </location>
</feature>
<feature type="region of interest" description="Disordered" evidence="1">
    <location>
        <begin position="17"/>
        <end position="131"/>
    </location>
</feature>
<feature type="chain" id="PRO_5001587833" evidence="2">
    <location>
        <begin position="22"/>
        <end position="131"/>
    </location>
</feature>
<feature type="signal peptide" evidence="2">
    <location>
        <begin position="1"/>
        <end position="21"/>
    </location>
</feature>
<keyword evidence="2" id="KW-0732">Signal</keyword>
<evidence type="ECO:0000313" key="3">
    <source>
        <dbReference type="EMBL" id="CDP33815.1"/>
    </source>
</evidence>
<protein>
    <submittedName>
        <fullName evidence="3">ARAD1A18150p</fullName>
    </submittedName>
</protein>
<name>A0A060SY57_BLAAD</name>